<sequence>MVKVMNAYFWRTTLNFFKIAIRFTELISSYLFLLRISKSSIYGVGTQSKSFSSSLCFLVSNSLSIFTLYFSLYICMQSFKAQNMTKLQSLPFPYSS</sequence>
<comment type="caution">
    <text evidence="2">The sequence shown here is derived from an EMBL/GenBank/DDBJ whole genome shotgun (WGS) entry which is preliminary data.</text>
</comment>
<keyword evidence="1" id="KW-1133">Transmembrane helix</keyword>
<dbReference type="Proteomes" id="UP000785679">
    <property type="component" value="Unassembled WGS sequence"/>
</dbReference>
<protein>
    <submittedName>
        <fullName evidence="2">Uncharacterized protein</fullName>
    </submittedName>
</protein>
<evidence type="ECO:0000256" key="1">
    <source>
        <dbReference type="SAM" id="Phobius"/>
    </source>
</evidence>
<reference evidence="2" key="1">
    <citation type="submission" date="2019-06" db="EMBL/GenBank/DDBJ databases">
        <authorList>
            <person name="Zheng W."/>
        </authorList>
    </citation>
    <scope>NUCLEOTIDE SEQUENCE</scope>
    <source>
        <strain evidence="2">QDHG01</strain>
    </source>
</reference>
<keyword evidence="1" id="KW-0472">Membrane</keyword>
<feature type="transmembrane region" description="Helical" evidence="1">
    <location>
        <begin position="55"/>
        <end position="74"/>
    </location>
</feature>
<proteinExistence type="predicted"/>
<feature type="transmembrane region" description="Helical" evidence="1">
    <location>
        <begin position="16"/>
        <end position="34"/>
    </location>
</feature>
<accession>A0A8J8P1K9</accession>
<organism evidence="2 3">
    <name type="scientific">Halteria grandinella</name>
    <dbReference type="NCBI Taxonomy" id="5974"/>
    <lineage>
        <taxon>Eukaryota</taxon>
        <taxon>Sar</taxon>
        <taxon>Alveolata</taxon>
        <taxon>Ciliophora</taxon>
        <taxon>Intramacronucleata</taxon>
        <taxon>Spirotrichea</taxon>
        <taxon>Stichotrichia</taxon>
        <taxon>Sporadotrichida</taxon>
        <taxon>Halteriidae</taxon>
        <taxon>Halteria</taxon>
    </lineage>
</organism>
<keyword evidence="1" id="KW-0812">Transmembrane</keyword>
<evidence type="ECO:0000313" key="2">
    <source>
        <dbReference type="EMBL" id="TNV84129.1"/>
    </source>
</evidence>
<gene>
    <name evidence="2" type="ORF">FGO68_gene4472</name>
</gene>
<keyword evidence="3" id="KW-1185">Reference proteome</keyword>
<dbReference type="AlphaFoldDB" id="A0A8J8P1K9"/>
<dbReference type="EMBL" id="RRYP01003112">
    <property type="protein sequence ID" value="TNV84129.1"/>
    <property type="molecule type" value="Genomic_DNA"/>
</dbReference>
<name>A0A8J8P1K9_HALGN</name>
<evidence type="ECO:0000313" key="3">
    <source>
        <dbReference type="Proteomes" id="UP000785679"/>
    </source>
</evidence>